<proteinExistence type="predicted"/>
<accession>A0A919T759</accession>
<evidence type="ECO:0000313" key="3">
    <source>
        <dbReference type="Proteomes" id="UP000677082"/>
    </source>
</evidence>
<dbReference type="AlphaFoldDB" id="A0A919T759"/>
<dbReference type="RefSeq" id="WP_213006051.1">
    <property type="nucleotide sequence ID" value="NZ_BOQN01000023.1"/>
</dbReference>
<organism evidence="2 3">
    <name type="scientific">Paractinoplanes toevensis</name>
    <dbReference type="NCBI Taxonomy" id="571911"/>
    <lineage>
        <taxon>Bacteria</taxon>
        <taxon>Bacillati</taxon>
        <taxon>Actinomycetota</taxon>
        <taxon>Actinomycetes</taxon>
        <taxon>Micromonosporales</taxon>
        <taxon>Micromonosporaceae</taxon>
        <taxon>Paractinoplanes</taxon>
    </lineage>
</organism>
<feature type="region of interest" description="Disordered" evidence="1">
    <location>
        <begin position="65"/>
        <end position="86"/>
    </location>
</feature>
<feature type="compositionally biased region" description="Basic and acidic residues" evidence="1">
    <location>
        <begin position="221"/>
        <end position="232"/>
    </location>
</feature>
<keyword evidence="3" id="KW-1185">Reference proteome</keyword>
<comment type="caution">
    <text evidence="2">The sequence shown here is derived from an EMBL/GenBank/DDBJ whole genome shotgun (WGS) entry which is preliminary data.</text>
</comment>
<feature type="region of interest" description="Disordered" evidence="1">
    <location>
        <begin position="206"/>
        <end position="232"/>
    </location>
</feature>
<evidence type="ECO:0000256" key="1">
    <source>
        <dbReference type="SAM" id="MobiDB-lite"/>
    </source>
</evidence>
<name>A0A919T759_9ACTN</name>
<evidence type="ECO:0000313" key="2">
    <source>
        <dbReference type="EMBL" id="GIM90103.1"/>
    </source>
</evidence>
<dbReference type="Proteomes" id="UP000677082">
    <property type="component" value="Unassembled WGS sequence"/>
</dbReference>
<reference evidence="2 3" key="1">
    <citation type="submission" date="2021-03" db="EMBL/GenBank/DDBJ databases">
        <title>Whole genome shotgun sequence of Actinoplanes toevensis NBRC 105298.</title>
        <authorList>
            <person name="Komaki H."/>
            <person name="Tamura T."/>
        </authorList>
    </citation>
    <scope>NUCLEOTIDE SEQUENCE [LARGE SCALE GENOMIC DNA]</scope>
    <source>
        <strain evidence="2 3">NBRC 105298</strain>
    </source>
</reference>
<sequence length="304" mass="33034">MTIYQSGQRILLIRTSDPHTALRPGALGTVRRHHRHTNIVDIDFDTADSVSMRLDDANQIAAVDQPTELGHPTGTGDTATRPGPTASGMTDGTFVHVVELPNCDIHLQMHGMVVPAGYDGATRLGPWANMCPACFTLHGRGLGIGRGQRLLVEGAGWIARWLGPGDDFRGEPLTEEQAGIELFDGTVYVDNRQGLAELGHALARRFTDPAPDHPPTTTAADPRHDPPDSADDGARVEELLDELIRHAAQNPRIFVGRVRLECVIPDVEDPWEVGRIWRYGNTFYVAPDIDGDSDADINTVGPTP</sequence>
<dbReference type="EMBL" id="BOQN01000023">
    <property type="protein sequence ID" value="GIM90103.1"/>
    <property type="molecule type" value="Genomic_DNA"/>
</dbReference>
<protein>
    <submittedName>
        <fullName evidence="2">Uncharacterized protein</fullName>
    </submittedName>
</protein>
<gene>
    <name evidence="2" type="ORF">Ato02nite_018960</name>
</gene>